<dbReference type="InterPro" id="IPR041679">
    <property type="entry name" value="DNA2/NAM7-like_C"/>
</dbReference>
<dbReference type="Proteomes" id="UP001501288">
    <property type="component" value="Unassembled WGS sequence"/>
</dbReference>
<comment type="caution">
    <text evidence="7">The sequence shown here is derived from an EMBL/GenBank/DDBJ whole genome shotgun (WGS) entry which is preliminary data.</text>
</comment>
<name>A0ABN2C0S3_9MICO</name>
<proteinExistence type="predicted"/>
<evidence type="ECO:0000259" key="6">
    <source>
        <dbReference type="Pfam" id="PF13087"/>
    </source>
</evidence>
<evidence type="ECO:0000313" key="7">
    <source>
        <dbReference type="EMBL" id="GAA1550728.1"/>
    </source>
</evidence>
<keyword evidence="1" id="KW-0547">Nucleotide-binding</keyword>
<evidence type="ECO:0000256" key="1">
    <source>
        <dbReference type="ARBA" id="ARBA00022741"/>
    </source>
</evidence>
<accession>A0ABN2C0S3</accession>
<reference evidence="7 8" key="1">
    <citation type="journal article" date="2019" name="Int. J. Syst. Evol. Microbiol.">
        <title>The Global Catalogue of Microorganisms (GCM) 10K type strain sequencing project: providing services to taxonomists for standard genome sequencing and annotation.</title>
        <authorList>
            <consortium name="The Broad Institute Genomics Platform"/>
            <consortium name="The Broad Institute Genome Sequencing Center for Infectious Disease"/>
            <person name="Wu L."/>
            <person name="Ma J."/>
        </authorList>
    </citation>
    <scope>NUCLEOTIDE SEQUENCE [LARGE SCALE GENOMIC DNA]</scope>
    <source>
        <strain evidence="7 8">JCM 14588</strain>
    </source>
</reference>
<evidence type="ECO:0000313" key="8">
    <source>
        <dbReference type="Proteomes" id="UP001501288"/>
    </source>
</evidence>
<dbReference type="Gene3D" id="3.40.50.300">
    <property type="entry name" value="P-loop containing nucleotide triphosphate hydrolases"/>
    <property type="match status" value="3"/>
</dbReference>
<dbReference type="EMBL" id="BAAANV010000052">
    <property type="protein sequence ID" value="GAA1550728.1"/>
    <property type="molecule type" value="Genomic_DNA"/>
</dbReference>
<dbReference type="SUPFAM" id="SSF52540">
    <property type="entry name" value="P-loop containing nucleoside triphosphate hydrolases"/>
    <property type="match status" value="1"/>
</dbReference>
<dbReference type="InterPro" id="IPR027417">
    <property type="entry name" value="P-loop_NTPase"/>
</dbReference>
<keyword evidence="5" id="KW-0175">Coiled coil</keyword>
<evidence type="ECO:0000256" key="2">
    <source>
        <dbReference type="ARBA" id="ARBA00022801"/>
    </source>
</evidence>
<keyword evidence="2" id="KW-0378">Hydrolase</keyword>
<keyword evidence="8" id="KW-1185">Reference proteome</keyword>
<sequence length="1050" mass="115307">MATRTASPNDVLNHWRLIELFSPQSVPREAPSGTPRVADVQPQDPLPWFTLPEPKETSSGVARVWQHTVYLGVYAISDIYEVLHRCFPADADAYDPRPLGESACAALVVDESGRLILDSAVCSTAAWALGRIANSPSPDLSPDAFRRAQADFVAGIDALLGSVKDERNASEALPVDAEILQGLLDQAVRATGTGDLERIRVPKIRIKSQLVRQKDAGDLPSFDFLNSFYLEELETVSESEWSAPLRHLLTPTEQLDKASRVDVVADPGALLEWLHPAYLRSGRWPSRVEEPLASSQQFAVNFALFGAASQPGVVPVNGPPGTGKTTMLRDLVAANVTQRGSALSELPHPNDAFTGRKFTFNTDQYRQTVRQLDASLTGFEMVVASSNNGAVENISEELPQASSIAERWRSDANYFKDLATRCLNSTQGGDSTPPVESWGLIAAKLGRKSYRGDFRSNVWFSDRHHDLPGLDALLKTWEDGVDVPSWSDARRDFQAAQKKVDDLVSLAVAAQSRIARVAELQAEIVALQSEGERLQAALHEAQRAESATVEQCATARQAHEERAAAYERQLHLKPSWLENLGTFGKAGSRWRDSLTPLSNALGEAEATLGSVRDQLHRAQGNQRSLADRSSQVGERLDSRVSELDRLAKDVENDRRTFGRHYPDDDWLQDNYRREQHAPWQTEELNEARSELFLSALSLHVAFLANARVRRDLRAAMFVVAGDAPADLDEQARLAAWQLFFLAVPVASSTFASLGRMFQGVGPESLGWFLIDEAGQASPSAAVGALWRAQRAVVVGDPMQLEPVVSVPVRAEHDIAARHPVSPAWFVTEQSLQKLADRVTRFGTELTQGPERLWVASPLRIHRRCGDPMFTISNTIAYEGMMIHGFSGKPSAVDGLPPTRWLHVPASDTGSHLQRAEVGVLRREIDRVCAVEGLSPQDIIAISPFRAVASELQKLEEDYPGLVSGTVHRAQGKEAAVVFFVLGGDTSKPGARQWAAAKPNLLNVAASRAKRRLYVIGDRTAWRTLPHFSTADALLAHTDTQEERDLGEGRT</sequence>
<dbReference type="PANTHER" id="PTHR43788">
    <property type="entry name" value="DNA2/NAM7 HELICASE FAMILY MEMBER"/>
    <property type="match status" value="1"/>
</dbReference>
<dbReference type="InterPro" id="IPR050534">
    <property type="entry name" value="Coronavir_polyprotein_1ab"/>
</dbReference>
<keyword evidence="4" id="KW-0067">ATP-binding</keyword>
<keyword evidence="3" id="KW-0347">Helicase</keyword>
<evidence type="ECO:0000256" key="4">
    <source>
        <dbReference type="ARBA" id="ARBA00022840"/>
    </source>
</evidence>
<dbReference type="PANTHER" id="PTHR43788:SF8">
    <property type="entry name" value="DNA-BINDING PROTEIN SMUBP-2"/>
    <property type="match status" value="1"/>
</dbReference>
<dbReference type="Pfam" id="PF13087">
    <property type="entry name" value="AAA_12"/>
    <property type="match status" value="1"/>
</dbReference>
<gene>
    <name evidence="7" type="ORF">GCM10009762_24760</name>
</gene>
<feature type="domain" description="DNA2/NAM7 helicase-like C-terminal" evidence="6">
    <location>
        <begin position="910"/>
        <end position="1018"/>
    </location>
</feature>
<organism evidence="7 8">
    <name type="scientific">Dermacoccus barathri</name>
    <dbReference type="NCBI Taxonomy" id="322601"/>
    <lineage>
        <taxon>Bacteria</taxon>
        <taxon>Bacillati</taxon>
        <taxon>Actinomycetota</taxon>
        <taxon>Actinomycetes</taxon>
        <taxon>Micrococcales</taxon>
        <taxon>Dermacoccaceae</taxon>
        <taxon>Dermacoccus</taxon>
    </lineage>
</organism>
<feature type="coiled-coil region" evidence="5">
    <location>
        <begin position="510"/>
        <end position="569"/>
    </location>
</feature>
<protein>
    <recommendedName>
        <fullName evidence="6">DNA2/NAM7 helicase-like C-terminal domain-containing protein</fullName>
    </recommendedName>
</protein>
<evidence type="ECO:0000256" key="3">
    <source>
        <dbReference type="ARBA" id="ARBA00022806"/>
    </source>
</evidence>
<evidence type="ECO:0000256" key="5">
    <source>
        <dbReference type="SAM" id="Coils"/>
    </source>
</evidence>